<dbReference type="Pfam" id="PF17957">
    <property type="entry name" value="Big_7"/>
    <property type="match status" value="1"/>
</dbReference>
<gene>
    <name evidence="3" type="ORF">BJY22_003426</name>
</gene>
<dbReference type="InterPro" id="IPR013783">
    <property type="entry name" value="Ig-like_fold"/>
</dbReference>
<keyword evidence="4" id="KW-1185">Reference proteome</keyword>
<evidence type="ECO:0000313" key="4">
    <source>
        <dbReference type="Proteomes" id="UP000555407"/>
    </source>
</evidence>
<name>A0A7X6A1Z8_9ACTN</name>
<protein>
    <recommendedName>
        <fullName evidence="5">Pectate lyase</fullName>
    </recommendedName>
</protein>
<dbReference type="EMBL" id="JAASRO010000001">
    <property type="protein sequence ID" value="NIK57709.1"/>
    <property type="molecule type" value="Genomic_DNA"/>
</dbReference>
<organism evidence="3 4">
    <name type="scientific">Kribbella shirazensis</name>
    <dbReference type="NCBI Taxonomy" id="1105143"/>
    <lineage>
        <taxon>Bacteria</taxon>
        <taxon>Bacillati</taxon>
        <taxon>Actinomycetota</taxon>
        <taxon>Actinomycetes</taxon>
        <taxon>Propionibacteriales</taxon>
        <taxon>Kribbellaceae</taxon>
        <taxon>Kribbella</taxon>
    </lineage>
</organism>
<evidence type="ECO:0000256" key="1">
    <source>
        <dbReference type="ARBA" id="ARBA00022723"/>
    </source>
</evidence>
<evidence type="ECO:0000256" key="2">
    <source>
        <dbReference type="ARBA" id="ARBA00023180"/>
    </source>
</evidence>
<dbReference type="PANTHER" id="PTHR42970">
    <property type="entry name" value="PECTATE LYASE C-RELATED"/>
    <property type="match status" value="1"/>
</dbReference>
<evidence type="ECO:0008006" key="5">
    <source>
        <dbReference type="Google" id="ProtNLM"/>
    </source>
</evidence>
<comment type="caution">
    <text evidence="3">The sequence shown here is derived from an EMBL/GenBank/DDBJ whole genome shotgun (WGS) entry which is preliminary data.</text>
</comment>
<accession>A0A7X6A1Z8</accession>
<reference evidence="3 4" key="1">
    <citation type="submission" date="2020-03" db="EMBL/GenBank/DDBJ databases">
        <title>Sequencing the genomes of 1000 actinobacteria strains.</title>
        <authorList>
            <person name="Klenk H.-P."/>
        </authorList>
    </citation>
    <scope>NUCLEOTIDE SEQUENCE [LARGE SCALE GENOMIC DNA]</scope>
    <source>
        <strain evidence="3 4">DSM 45490</strain>
    </source>
</reference>
<dbReference type="PROSITE" id="PS51318">
    <property type="entry name" value="TAT"/>
    <property type="match status" value="1"/>
</dbReference>
<dbReference type="RefSeq" id="WP_167207983.1">
    <property type="nucleotide sequence ID" value="NZ_JAASRO010000001.1"/>
</dbReference>
<dbReference type="SUPFAM" id="SSF51126">
    <property type="entry name" value="Pectin lyase-like"/>
    <property type="match status" value="1"/>
</dbReference>
<dbReference type="InterPro" id="IPR012334">
    <property type="entry name" value="Pectin_lyas_fold"/>
</dbReference>
<dbReference type="PANTHER" id="PTHR42970:SF1">
    <property type="entry name" value="PECTATE LYASE C-RELATED"/>
    <property type="match status" value="1"/>
</dbReference>
<dbReference type="InterPro" id="IPR006311">
    <property type="entry name" value="TAT_signal"/>
</dbReference>
<keyword evidence="2" id="KW-0325">Glycoprotein</keyword>
<dbReference type="Proteomes" id="UP000555407">
    <property type="component" value="Unassembled WGS sequence"/>
</dbReference>
<sequence length="793" mass="84131">MTETQPVESPTPGWSRRGFVGTTAAAIGVASLGITPTASAKTAAGTAASDDQLPAFPGAEGAGKWAKGGRGGSVYEVTTLADSGPGSLRDAVSGSDRTVVFRVSGTIHLETGLMISGNNLTIAGQTAPGGGICVAGHGTGIKGGAHDIVIRYLRFRLGDLTSVVGDAFETNVPGSVSPEIRNLIIDHCSFSWAVDECLSPYGNFDVTVQWCIVSEGLALSTHPKNRHGYGGIWGGERNTYHHNLIAHQGGRQPRFGYTEAINLEVDYYNNVVYDHGYTSVYGGEWANGINIMNNFYKPGPTTLPEVAPVVVSANRGGQWHISGNEVEGHPDVTAHNRRGIRYPIGGIVELAEPQSIPGRGDVQPAAKAYEAVLAGAGAILPKRDAADARLVEEVRNGTGRLLNSQKEVGGYPELIQAEAPVDSDHDGIPDWWEKANGLDPNDPSDAQKIAPNGYTYLENYLNSLVPDPVGNPTVRITGPAQNQVFAGRTAPTVTIAADAAAAKGGELAKVEFFVGDQVIGTATRAPYQAQWKDVADGSYWVTARATDKNGTATQSSSVQIHVNRQTGTAGWTSASIGKPPVPGSGNLENGVLTIKGSGRIYARTSNFHYVYQKLQVGGAGAVSSLTARLDKVSKIANGLTAGLMIRDSLDPAAPFMYGGIGFGVAGGYGTVNDNASAAPTATDDGGMKAQAIRIQTHGAVPSVGPWPWDDSYLDPTKVYWLRLLRRERPQAREVEFEAFISTDQVKWDRFGYERIMMPSRTFYIGFAIDGGRIDNALIDYGTAQFSNIKLEQQ</sequence>
<dbReference type="GO" id="GO:0046872">
    <property type="term" value="F:metal ion binding"/>
    <property type="evidence" value="ECO:0007669"/>
    <property type="project" value="UniProtKB-KW"/>
</dbReference>
<dbReference type="Gene3D" id="2.160.20.10">
    <property type="entry name" value="Single-stranded right-handed beta-helix, Pectin lyase-like"/>
    <property type="match status" value="1"/>
</dbReference>
<dbReference type="GO" id="GO:0005975">
    <property type="term" value="P:carbohydrate metabolic process"/>
    <property type="evidence" value="ECO:0007669"/>
    <property type="project" value="UniProtKB-ARBA"/>
</dbReference>
<dbReference type="Gene3D" id="2.60.40.10">
    <property type="entry name" value="Immunoglobulins"/>
    <property type="match status" value="1"/>
</dbReference>
<dbReference type="AlphaFoldDB" id="A0A7X6A1Z8"/>
<dbReference type="InterPro" id="IPR052063">
    <property type="entry name" value="Polysaccharide_Lyase_1"/>
</dbReference>
<keyword evidence="1" id="KW-0479">Metal-binding</keyword>
<dbReference type="InterPro" id="IPR011050">
    <property type="entry name" value="Pectin_lyase_fold/virulence"/>
</dbReference>
<evidence type="ECO:0000313" key="3">
    <source>
        <dbReference type="EMBL" id="NIK57709.1"/>
    </source>
</evidence>
<proteinExistence type="predicted"/>